<dbReference type="GO" id="GO:0004674">
    <property type="term" value="F:protein serine/threonine kinase activity"/>
    <property type="evidence" value="ECO:0007669"/>
    <property type="project" value="TreeGrafter"/>
</dbReference>
<dbReference type="PANTHER" id="PTHR11139">
    <property type="entry name" value="ATAXIA TELANGIECTASIA MUTATED ATM -RELATED"/>
    <property type="match status" value="1"/>
</dbReference>
<reference evidence="1" key="1">
    <citation type="submission" date="2017-07" db="EMBL/GenBank/DDBJ databases">
        <title>Taro Niue Genome Assembly and Annotation.</title>
        <authorList>
            <person name="Atibalentja N."/>
            <person name="Keating K."/>
            <person name="Fields C.J."/>
        </authorList>
    </citation>
    <scope>NUCLEOTIDE SEQUENCE</scope>
    <source>
        <strain evidence="1">Niue_2</strain>
        <tissue evidence="1">Leaf</tissue>
    </source>
</reference>
<dbReference type="PANTHER" id="PTHR11139:SF9">
    <property type="entry name" value="SERINE_THREONINE-PROTEIN KINASE MTOR"/>
    <property type="match status" value="1"/>
</dbReference>
<dbReference type="FunFam" id="1.25.40.10:FF:000228">
    <property type="entry name" value="Serine/threonine-protein kinase TOR"/>
    <property type="match status" value="1"/>
</dbReference>
<dbReference type="Proteomes" id="UP000652761">
    <property type="component" value="Unassembled WGS sequence"/>
</dbReference>
<dbReference type="GO" id="GO:0031931">
    <property type="term" value="C:TORC1 complex"/>
    <property type="evidence" value="ECO:0007669"/>
    <property type="project" value="TreeGrafter"/>
</dbReference>
<name>A0A843U3A6_COLES</name>
<dbReference type="GO" id="GO:0005634">
    <property type="term" value="C:nucleus"/>
    <property type="evidence" value="ECO:0007669"/>
    <property type="project" value="TreeGrafter"/>
</dbReference>
<evidence type="ECO:0000313" key="1">
    <source>
        <dbReference type="EMBL" id="MQL76776.1"/>
    </source>
</evidence>
<gene>
    <name evidence="1" type="ORF">Taro_009166</name>
</gene>
<proteinExistence type="predicted"/>
<dbReference type="GO" id="GO:0031932">
    <property type="term" value="C:TORC2 complex"/>
    <property type="evidence" value="ECO:0007669"/>
    <property type="project" value="TreeGrafter"/>
</dbReference>
<protein>
    <submittedName>
        <fullName evidence="1">Uncharacterized protein</fullName>
    </submittedName>
</protein>
<dbReference type="GO" id="GO:0031929">
    <property type="term" value="P:TOR signaling"/>
    <property type="evidence" value="ECO:0007669"/>
    <property type="project" value="TreeGrafter"/>
</dbReference>
<organism evidence="1 2">
    <name type="scientific">Colocasia esculenta</name>
    <name type="common">Wild taro</name>
    <name type="synonym">Arum esculentum</name>
    <dbReference type="NCBI Taxonomy" id="4460"/>
    <lineage>
        <taxon>Eukaryota</taxon>
        <taxon>Viridiplantae</taxon>
        <taxon>Streptophyta</taxon>
        <taxon>Embryophyta</taxon>
        <taxon>Tracheophyta</taxon>
        <taxon>Spermatophyta</taxon>
        <taxon>Magnoliopsida</taxon>
        <taxon>Liliopsida</taxon>
        <taxon>Araceae</taxon>
        <taxon>Aroideae</taxon>
        <taxon>Colocasieae</taxon>
        <taxon>Colocasia</taxon>
    </lineage>
</organism>
<dbReference type="EMBL" id="NMUH01000317">
    <property type="protein sequence ID" value="MQL76776.1"/>
    <property type="molecule type" value="Genomic_DNA"/>
</dbReference>
<dbReference type="GO" id="GO:0005737">
    <property type="term" value="C:cytoplasm"/>
    <property type="evidence" value="ECO:0007669"/>
    <property type="project" value="TreeGrafter"/>
</dbReference>
<comment type="caution">
    <text evidence="1">The sequence shown here is derived from an EMBL/GenBank/DDBJ whole genome shotgun (WGS) entry which is preliminary data.</text>
</comment>
<dbReference type="OrthoDB" id="381190at2759"/>
<sequence length="494" mass="55012">CSFVDVFRELPHAFDLKSHSRERTVGLSLPFSPPQGRICNFLGNMGIPVIFQDSRGFEGPRGAEHPLGVSCAETPPLGVVLHRNTPAGGGCAENIPAGGGLCTEHPLSAQPPPAGVSGARTPPLGVSAQENTPTGGGFCTEPPRRGWFLHRTTLQEVSSWVFGSLGTNDELRKDAVDALCILAHALREDFMIFIPSIRKLLLKHRMRHKDFDEIESRLHRREPLLLESMAAQKFSRRPPLEMTSNPLSDVDFDPYEEGTEMHGQAKSHQVNDGRLRTAGEASQRSTKEDWAEWMRHFSIELLKESPSPALRTCARLAQLQPFVGRELFAAGFVSCWTELKETSQQQLVRNLEQAFSSANITPEILATLLNLAEFMEHYEKPLPIDIRLLGALAEKCRAFAKALHYKEMEFEGACSKKMEGNPVAAVEALIHINNQLHQHEAAVGILTYSQQHLEVQLKESWYEKLQRWDDALKAYTLKANQVTNPHVILEATLG</sequence>
<dbReference type="AlphaFoldDB" id="A0A843U3A6"/>
<dbReference type="InterPro" id="IPR050517">
    <property type="entry name" value="DDR_Repair_Kinase"/>
</dbReference>
<accession>A0A843U3A6</accession>
<keyword evidence="2" id="KW-1185">Reference proteome</keyword>
<evidence type="ECO:0000313" key="2">
    <source>
        <dbReference type="Proteomes" id="UP000652761"/>
    </source>
</evidence>
<feature type="non-terminal residue" evidence="1">
    <location>
        <position position="1"/>
    </location>
</feature>
<dbReference type="GO" id="GO:0016242">
    <property type="term" value="P:negative regulation of macroautophagy"/>
    <property type="evidence" value="ECO:0007669"/>
    <property type="project" value="TreeGrafter"/>
</dbReference>
<dbReference type="SUPFAM" id="SSF48371">
    <property type="entry name" value="ARM repeat"/>
    <property type="match status" value="1"/>
</dbReference>
<dbReference type="InterPro" id="IPR016024">
    <property type="entry name" value="ARM-type_fold"/>
</dbReference>